<dbReference type="GO" id="GO:0004105">
    <property type="term" value="F:choline-phosphate cytidylyltransferase activity"/>
    <property type="evidence" value="ECO:0007669"/>
    <property type="project" value="UniProtKB-EC"/>
</dbReference>
<dbReference type="Gene3D" id="3.40.50.620">
    <property type="entry name" value="HUPs"/>
    <property type="match status" value="1"/>
</dbReference>
<comment type="similarity">
    <text evidence="2">Belongs to the cytidylyltransferase family.</text>
</comment>
<evidence type="ECO:0000256" key="11">
    <source>
        <dbReference type="SAM" id="Coils"/>
    </source>
</evidence>
<name>A0A9P6UA46_9FUNG</name>
<keyword evidence="5 14" id="KW-0548">Nucleotidyltransferase</keyword>
<sequence>MSSKRKRTSASAATTATNATTSATTTPSDAPAVKQARVSRGSRSVKGSATSASRRGAAEREEQEDADDHSTTVGDSQDKKDMEVDDNDNDNDEDGPSTTDKRKKKAGSSSSSNKKKNDDLLLRVPPNANTVRSSSSSSSLSSGSSTPAYSYPINPPPVGRPVRIYCDGIYDLFHFGHAKALQQAKEAFPDVYLLVGVCDDQATHSRKGKTVMTDKERYESVRHCKWVDEVIEAAPWVINQAFLDKHQIDYVAHDDIPYKSVEADDVYAFVKSQGRFLPTQRTDGVSTSDLITRIVKDYDQYLRRNLERGVTAKELGIGFFKEQEVKLKKSAQDIRASIRQNWHGTKDELKNEISVLRNDLRQTLNVWEDKSQELIKDFSRLFGADSVMTKIFRRRNKGKMMIQDGVKGSSSNGSSSGSGSSISGSNSVTSASQPNSAVSSRLASPEGSDFDEDYYNSQRSSPSSPTSTFRSDEEGDKSPRSDLD</sequence>
<gene>
    <name evidence="14" type="primary">PCT1</name>
    <name evidence="14" type="ORF">DFQ27_008996</name>
</gene>
<evidence type="ECO:0000259" key="13">
    <source>
        <dbReference type="Pfam" id="PF01467"/>
    </source>
</evidence>
<feature type="region of interest" description="Disordered" evidence="12">
    <location>
        <begin position="1"/>
        <end position="156"/>
    </location>
</feature>
<evidence type="ECO:0000256" key="5">
    <source>
        <dbReference type="ARBA" id="ARBA00022695"/>
    </source>
</evidence>
<keyword evidence="4" id="KW-0808">Transferase</keyword>
<dbReference type="InterPro" id="IPR045049">
    <property type="entry name" value="Pcy1-like"/>
</dbReference>
<feature type="compositionally biased region" description="Low complexity" evidence="12">
    <location>
        <begin position="133"/>
        <end position="145"/>
    </location>
</feature>
<dbReference type="Proteomes" id="UP000807716">
    <property type="component" value="Unassembled WGS sequence"/>
</dbReference>
<keyword evidence="3" id="KW-0444">Lipid biosynthesis</keyword>
<feature type="compositionally biased region" description="Basic and acidic residues" evidence="12">
    <location>
        <begin position="470"/>
        <end position="484"/>
    </location>
</feature>
<dbReference type="Pfam" id="PF01467">
    <property type="entry name" value="CTP_transf_like"/>
    <property type="match status" value="1"/>
</dbReference>
<feature type="compositionally biased region" description="Low complexity" evidence="12">
    <location>
        <begin position="9"/>
        <end position="55"/>
    </location>
</feature>
<evidence type="ECO:0000256" key="12">
    <source>
        <dbReference type="SAM" id="MobiDB-lite"/>
    </source>
</evidence>
<keyword evidence="8" id="KW-1208">Phospholipid metabolism</keyword>
<dbReference type="OrthoDB" id="17102at2759"/>
<reference evidence="14" key="1">
    <citation type="journal article" date="2020" name="Fungal Divers.">
        <title>Resolving the Mortierellaceae phylogeny through synthesis of multi-gene phylogenetics and phylogenomics.</title>
        <authorList>
            <person name="Vandepol N."/>
            <person name="Liber J."/>
            <person name="Desiro A."/>
            <person name="Na H."/>
            <person name="Kennedy M."/>
            <person name="Barry K."/>
            <person name="Grigoriev I.V."/>
            <person name="Miller A.N."/>
            <person name="O'Donnell K."/>
            <person name="Stajich J.E."/>
            <person name="Bonito G."/>
        </authorList>
    </citation>
    <scope>NUCLEOTIDE SEQUENCE</scope>
    <source>
        <strain evidence="14">BC1065</strain>
    </source>
</reference>
<dbReference type="CDD" id="cd02174">
    <property type="entry name" value="CCT"/>
    <property type="match status" value="1"/>
</dbReference>
<organism evidence="14 15">
    <name type="scientific">Actinomortierella ambigua</name>
    <dbReference type="NCBI Taxonomy" id="1343610"/>
    <lineage>
        <taxon>Eukaryota</taxon>
        <taxon>Fungi</taxon>
        <taxon>Fungi incertae sedis</taxon>
        <taxon>Mucoromycota</taxon>
        <taxon>Mortierellomycotina</taxon>
        <taxon>Mortierellomycetes</taxon>
        <taxon>Mortierellales</taxon>
        <taxon>Mortierellaceae</taxon>
        <taxon>Actinomortierella</taxon>
    </lineage>
</organism>
<proteinExistence type="inferred from homology"/>
<evidence type="ECO:0000256" key="6">
    <source>
        <dbReference type="ARBA" id="ARBA00023098"/>
    </source>
</evidence>
<accession>A0A9P6UA46</accession>
<keyword evidence="7" id="KW-0594">Phospholipid biosynthesis</keyword>
<feature type="coiled-coil region" evidence="11">
    <location>
        <begin position="346"/>
        <end position="377"/>
    </location>
</feature>
<evidence type="ECO:0000256" key="10">
    <source>
        <dbReference type="ARBA" id="ARBA00026101"/>
    </source>
</evidence>
<feature type="region of interest" description="Disordered" evidence="12">
    <location>
        <begin position="398"/>
        <end position="484"/>
    </location>
</feature>
<feature type="compositionally biased region" description="Polar residues" evidence="12">
    <location>
        <begin position="428"/>
        <end position="442"/>
    </location>
</feature>
<dbReference type="PANTHER" id="PTHR10739">
    <property type="entry name" value="CYTIDYLYLTRANSFERASE"/>
    <property type="match status" value="1"/>
</dbReference>
<evidence type="ECO:0000256" key="7">
    <source>
        <dbReference type="ARBA" id="ARBA00023209"/>
    </source>
</evidence>
<comment type="pathway">
    <text evidence="9">Phospholipid metabolism; phosphatidylcholine biosynthesis; phosphatidylcholine from phosphocholine: step 1/2.</text>
</comment>
<evidence type="ECO:0000256" key="8">
    <source>
        <dbReference type="ARBA" id="ARBA00023264"/>
    </source>
</evidence>
<keyword evidence="15" id="KW-1185">Reference proteome</keyword>
<dbReference type="GO" id="GO:0005635">
    <property type="term" value="C:nuclear envelope"/>
    <property type="evidence" value="ECO:0007669"/>
    <property type="project" value="TreeGrafter"/>
</dbReference>
<dbReference type="FunFam" id="3.40.50.620:FF:000016">
    <property type="entry name" value="Putative choline-phosphate cytidylyltransferase B"/>
    <property type="match status" value="1"/>
</dbReference>
<dbReference type="SUPFAM" id="SSF52374">
    <property type="entry name" value="Nucleotidylyl transferase"/>
    <property type="match status" value="1"/>
</dbReference>
<feature type="compositionally biased region" description="Acidic residues" evidence="12">
    <location>
        <begin position="83"/>
        <end position="95"/>
    </location>
</feature>
<dbReference type="InterPro" id="IPR041723">
    <property type="entry name" value="CCT"/>
</dbReference>
<dbReference type="EMBL" id="JAAAJB010000079">
    <property type="protein sequence ID" value="KAG0267215.1"/>
    <property type="molecule type" value="Genomic_DNA"/>
</dbReference>
<feature type="compositionally biased region" description="Low complexity" evidence="12">
    <location>
        <begin position="408"/>
        <end position="427"/>
    </location>
</feature>
<dbReference type="NCBIfam" id="TIGR00125">
    <property type="entry name" value="cyt_tran_rel"/>
    <property type="match status" value="1"/>
</dbReference>
<dbReference type="InterPro" id="IPR004821">
    <property type="entry name" value="Cyt_trans-like"/>
</dbReference>
<evidence type="ECO:0000256" key="2">
    <source>
        <dbReference type="ARBA" id="ARBA00010101"/>
    </source>
</evidence>
<evidence type="ECO:0000256" key="3">
    <source>
        <dbReference type="ARBA" id="ARBA00022516"/>
    </source>
</evidence>
<keyword evidence="11" id="KW-0175">Coiled coil</keyword>
<protein>
    <recommendedName>
        <fullName evidence="10">choline-phosphate cytidylyltransferase</fullName>
        <ecNumber evidence="10">2.7.7.15</ecNumber>
    </recommendedName>
</protein>
<dbReference type="PANTHER" id="PTHR10739:SF13">
    <property type="entry name" value="CHOLINE-PHOSPHATE CYTIDYLYLTRANSFERASE"/>
    <property type="match status" value="1"/>
</dbReference>
<dbReference type="AlphaFoldDB" id="A0A9P6UA46"/>
<evidence type="ECO:0000256" key="1">
    <source>
        <dbReference type="ARBA" id="ARBA00005189"/>
    </source>
</evidence>
<comment type="pathway">
    <text evidence="1">Lipid metabolism.</text>
</comment>
<feature type="compositionally biased region" description="Low complexity" evidence="12">
    <location>
        <begin position="457"/>
        <end position="469"/>
    </location>
</feature>
<dbReference type="InterPro" id="IPR014729">
    <property type="entry name" value="Rossmann-like_a/b/a_fold"/>
</dbReference>
<keyword evidence="6" id="KW-0443">Lipid metabolism</keyword>
<dbReference type="GO" id="GO:0031210">
    <property type="term" value="F:phosphatidylcholine binding"/>
    <property type="evidence" value="ECO:0007669"/>
    <property type="project" value="TreeGrafter"/>
</dbReference>
<evidence type="ECO:0000313" key="15">
    <source>
        <dbReference type="Proteomes" id="UP000807716"/>
    </source>
</evidence>
<dbReference type="EC" id="2.7.7.15" evidence="10"/>
<evidence type="ECO:0000313" key="14">
    <source>
        <dbReference type="EMBL" id="KAG0267215.1"/>
    </source>
</evidence>
<evidence type="ECO:0000256" key="4">
    <source>
        <dbReference type="ARBA" id="ARBA00022679"/>
    </source>
</evidence>
<feature type="domain" description="Cytidyltransferase-like" evidence="13">
    <location>
        <begin position="165"/>
        <end position="293"/>
    </location>
</feature>
<evidence type="ECO:0000256" key="9">
    <source>
        <dbReference type="ARBA" id="ARBA00025706"/>
    </source>
</evidence>
<comment type="caution">
    <text evidence="14">The sequence shown here is derived from an EMBL/GenBank/DDBJ whole genome shotgun (WGS) entry which is preliminary data.</text>
</comment>